<evidence type="ECO:0000259" key="1">
    <source>
        <dbReference type="Pfam" id="PF00565"/>
    </source>
</evidence>
<reference evidence="2" key="1">
    <citation type="submission" date="2020-09" db="EMBL/GenBank/DDBJ databases">
        <title>Iningainema tapete sp. nov. (Scytonemataceae, Cyanobacteria) from greenhouses in central Florida (USA) produces two types of nodularin with biosynthetic potential for microcystin-LR and anabaenopeptins.</title>
        <authorList>
            <person name="Berthold D.E."/>
            <person name="Lefler F.W."/>
            <person name="Huang I.-S."/>
            <person name="Abdulla H."/>
            <person name="Zimba P.V."/>
            <person name="Laughinghouse H.D. IV."/>
        </authorList>
    </citation>
    <scope>NUCLEOTIDE SEQUENCE</scope>
    <source>
        <strain evidence="2">BLCCT55</strain>
    </source>
</reference>
<comment type="caution">
    <text evidence="2">The sequence shown here is derived from an EMBL/GenBank/DDBJ whole genome shotgun (WGS) entry which is preliminary data.</text>
</comment>
<gene>
    <name evidence="2" type="ORF">ICL16_24355</name>
</gene>
<dbReference type="Pfam" id="PF00565">
    <property type="entry name" value="SNase"/>
    <property type="match status" value="1"/>
</dbReference>
<dbReference type="AlphaFoldDB" id="A0A8J7CFM0"/>
<name>A0A8J7CFM0_9CYAN</name>
<dbReference type="InterPro" id="IPR035437">
    <property type="entry name" value="SNase_OB-fold_sf"/>
</dbReference>
<evidence type="ECO:0000313" key="2">
    <source>
        <dbReference type="EMBL" id="MBD2775110.1"/>
    </source>
</evidence>
<evidence type="ECO:0000313" key="3">
    <source>
        <dbReference type="Proteomes" id="UP000629098"/>
    </source>
</evidence>
<protein>
    <submittedName>
        <fullName evidence="2">Thermonuclease family protein</fullName>
    </submittedName>
</protein>
<dbReference type="EMBL" id="JACXAE010000075">
    <property type="protein sequence ID" value="MBD2775110.1"/>
    <property type="molecule type" value="Genomic_DNA"/>
</dbReference>
<sequence length="289" mass="32684">MPMTLIQGNFSILKAAPDGDSIRFYPNNPQMWRKLPKKPRTNHKGGAQLRLDSIDTLETHYQPRTGSIKGMQHQPLKYAHAGADELLKFLGFKNFTRGADEVITKSEPEQVPGFILSRFADTYGRPVAFAFKGKPPQEDGSSVQFDKSLLEQSANYHILAQGLAYPTFYSKLYPDIRQELATVAKKARKDNKGLWAEDKTNQGFVVEDVKTITEDVVILPKLFRRLLDYLAINDGSESLDGFPEFLKAKDDKLIIIPQTHITGFDYVVKVDGQKIQLTSFPEDLVFMEK</sequence>
<dbReference type="RefSeq" id="WP_190833068.1">
    <property type="nucleotide sequence ID" value="NZ_CAWPPI010000075.1"/>
</dbReference>
<accession>A0A8J7CFM0</accession>
<dbReference type="Gene3D" id="2.40.50.90">
    <property type="match status" value="1"/>
</dbReference>
<dbReference type="InterPro" id="IPR016071">
    <property type="entry name" value="Staphylococal_nuclease_OB-fold"/>
</dbReference>
<organism evidence="2 3">
    <name type="scientific">Iningainema tapete BLCC-T55</name>
    <dbReference type="NCBI Taxonomy" id="2748662"/>
    <lineage>
        <taxon>Bacteria</taxon>
        <taxon>Bacillati</taxon>
        <taxon>Cyanobacteriota</taxon>
        <taxon>Cyanophyceae</taxon>
        <taxon>Nostocales</taxon>
        <taxon>Scytonemataceae</taxon>
        <taxon>Iningainema tapete</taxon>
    </lineage>
</organism>
<feature type="domain" description="TNase-like" evidence="1">
    <location>
        <begin position="49"/>
        <end position="196"/>
    </location>
</feature>
<proteinExistence type="predicted"/>
<keyword evidence="3" id="KW-1185">Reference proteome</keyword>
<dbReference type="Proteomes" id="UP000629098">
    <property type="component" value="Unassembled WGS sequence"/>
</dbReference>
<dbReference type="SUPFAM" id="SSF50199">
    <property type="entry name" value="Staphylococcal nuclease"/>
    <property type="match status" value="1"/>
</dbReference>